<dbReference type="GO" id="GO:0016042">
    <property type="term" value="P:lipid catabolic process"/>
    <property type="evidence" value="ECO:0007669"/>
    <property type="project" value="UniProtKB-KW"/>
</dbReference>
<keyword evidence="16" id="KW-1185">Reference proteome</keyword>
<dbReference type="Gene3D" id="3.20.20.190">
    <property type="entry name" value="Phosphatidylinositol (PI) phosphodiesterase"/>
    <property type="match status" value="1"/>
</dbReference>
<keyword evidence="6 11" id="KW-0378">Hydrolase</keyword>
<evidence type="ECO:0000256" key="9">
    <source>
        <dbReference type="ARBA" id="ARBA00023136"/>
    </source>
</evidence>
<dbReference type="SMART" id="SM00149">
    <property type="entry name" value="PLCYc"/>
    <property type="match status" value="1"/>
</dbReference>
<dbReference type="Pfam" id="PF09279">
    <property type="entry name" value="EF-hand_like"/>
    <property type="match status" value="1"/>
</dbReference>
<dbReference type="AlphaFoldDB" id="W9RP43"/>
<dbReference type="SUPFAM" id="SSF49562">
    <property type="entry name" value="C2 domain (Calcium/lipid-binding domain, CaLB)"/>
    <property type="match status" value="1"/>
</dbReference>
<dbReference type="InterPro" id="IPR017946">
    <property type="entry name" value="PLC-like_Pdiesterase_TIM-brl"/>
</dbReference>
<dbReference type="EMBL" id="KE345330">
    <property type="protein sequence ID" value="EXC01429.1"/>
    <property type="molecule type" value="Genomic_DNA"/>
</dbReference>
<evidence type="ECO:0000256" key="8">
    <source>
        <dbReference type="ARBA" id="ARBA00023098"/>
    </source>
</evidence>
<dbReference type="PROSITE" id="PS50008">
    <property type="entry name" value="PIPLC_Y_DOMAIN"/>
    <property type="match status" value="1"/>
</dbReference>
<dbReference type="eggNOG" id="KOG0169">
    <property type="taxonomic scope" value="Eukaryota"/>
</dbReference>
<dbReference type="PANTHER" id="PTHR10336:SF105">
    <property type="entry name" value="PHOSPHOINOSITIDE PHOSPHOLIPASE C 1"/>
    <property type="match status" value="1"/>
</dbReference>
<dbReference type="GO" id="GO:0006950">
    <property type="term" value="P:response to stress"/>
    <property type="evidence" value="ECO:0007669"/>
    <property type="project" value="UniProtKB-ARBA"/>
</dbReference>
<feature type="domain" description="PI-PLC Y-box" evidence="14">
    <location>
        <begin position="347"/>
        <end position="405"/>
    </location>
</feature>
<dbReference type="SMART" id="SM00239">
    <property type="entry name" value="C2"/>
    <property type="match status" value="1"/>
</dbReference>
<keyword evidence="9" id="KW-0472">Membrane</keyword>
<dbReference type="InterPro" id="IPR001711">
    <property type="entry name" value="PLipase_C_Pinositol-sp_Y"/>
</dbReference>
<dbReference type="STRING" id="981085.W9RP43"/>
<feature type="compositionally biased region" description="Acidic residues" evidence="12">
    <location>
        <begin position="282"/>
        <end position="314"/>
    </location>
</feature>
<dbReference type="Pfam" id="PF00387">
    <property type="entry name" value="PI-PLC-Y"/>
    <property type="match status" value="1"/>
</dbReference>
<dbReference type="InterPro" id="IPR001192">
    <property type="entry name" value="PI-PLC_fam"/>
</dbReference>
<dbReference type="PRINTS" id="PR00390">
    <property type="entry name" value="PHPHLIPASEC"/>
</dbReference>
<dbReference type="GO" id="GO:0004435">
    <property type="term" value="F:phosphatidylinositol-4,5-bisphosphate phospholipase C activity"/>
    <property type="evidence" value="ECO:0007669"/>
    <property type="project" value="UniProtKB-EC"/>
</dbReference>
<keyword evidence="8 11" id="KW-0443">Lipid metabolism</keyword>
<dbReference type="InterPro" id="IPR000008">
    <property type="entry name" value="C2_dom"/>
</dbReference>
<evidence type="ECO:0000259" key="14">
    <source>
        <dbReference type="PROSITE" id="PS50008"/>
    </source>
</evidence>
<dbReference type="PROSITE" id="PS50007">
    <property type="entry name" value="PIPLC_X_DOMAIN"/>
    <property type="match status" value="1"/>
</dbReference>
<accession>W9RP43</accession>
<evidence type="ECO:0000313" key="16">
    <source>
        <dbReference type="Proteomes" id="UP000030645"/>
    </source>
</evidence>
<evidence type="ECO:0000256" key="11">
    <source>
        <dbReference type="RuleBase" id="RU361133"/>
    </source>
</evidence>
<dbReference type="InterPro" id="IPR035892">
    <property type="entry name" value="C2_domain_sf"/>
</dbReference>
<dbReference type="SMART" id="SM00148">
    <property type="entry name" value="PLCXc"/>
    <property type="match status" value="1"/>
</dbReference>
<dbReference type="InterPro" id="IPR000909">
    <property type="entry name" value="PLipase_C_PInositol-sp_X_dom"/>
</dbReference>
<evidence type="ECO:0000256" key="10">
    <source>
        <dbReference type="ARBA" id="ARBA00023224"/>
    </source>
</evidence>
<comment type="cofactor">
    <cofactor evidence="2">
        <name>Ca(2+)</name>
        <dbReference type="ChEBI" id="CHEBI:29108"/>
    </cofactor>
</comment>
<keyword evidence="10" id="KW-0807">Transducer</keyword>
<dbReference type="PROSITE" id="PS50004">
    <property type="entry name" value="C2"/>
    <property type="match status" value="1"/>
</dbReference>
<evidence type="ECO:0000256" key="2">
    <source>
        <dbReference type="ARBA" id="ARBA00001913"/>
    </source>
</evidence>
<evidence type="ECO:0000256" key="12">
    <source>
        <dbReference type="SAM" id="MobiDB-lite"/>
    </source>
</evidence>
<comment type="subcellular location">
    <subcellularLocation>
        <location evidence="3">Cell membrane</location>
        <topology evidence="3">Peripheral membrane protein</topology>
    </subcellularLocation>
</comment>
<feature type="domain" description="C2" evidence="13">
    <location>
        <begin position="377"/>
        <end position="513"/>
    </location>
</feature>
<dbReference type="FunFam" id="2.60.40.150:FF:000060">
    <property type="entry name" value="Phosphoinositide phospholipase C"/>
    <property type="match status" value="1"/>
</dbReference>
<evidence type="ECO:0000256" key="6">
    <source>
        <dbReference type="ARBA" id="ARBA00022801"/>
    </source>
</evidence>
<dbReference type="SUPFAM" id="SSF51695">
    <property type="entry name" value="PLC-like phosphodiesterases"/>
    <property type="match status" value="1"/>
</dbReference>
<reference evidence="16" key="1">
    <citation type="submission" date="2013-01" db="EMBL/GenBank/DDBJ databases">
        <title>Draft Genome Sequence of a Mulberry Tree, Morus notabilis C.K. Schneid.</title>
        <authorList>
            <person name="He N."/>
            <person name="Zhao S."/>
        </authorList>
    </citation>
    <scope>NUCLEOTIDE SEQUENCE</scope>
</reference>
<dbReference type="EC" id="3.1.4.11" evidence="4 11"/>
<dbReference type="GO" id="GO:0048015">
    <property type="term" value="P:phosphatidylinositol-mediated signaling"/>
    <property type="evidence" value="ECO:0007669"/>
    <property type="project" value="TreeGrafter"/>
</dbReference>
<evidence type="ECO:0000256" key="4">
    <source>
        <dbReference type="ARBA" id="ARBA00012368"/>
    </source>
</evidence>
<dbReference type="Pfam" id="PF00388">
    <property type="entry name" value="PI-PLC-X"/>
    <property type="match status" value="1"/>
</dbReference>
<proteinExistence type="predicted"/>
<dbReference type="PANTHER" id="PTHR10336">
    <property type="entry name" value="PHOSPHOINOSITIDE-SPECIFIC PHOSPHOLIPASE C FAMILY PROTEIN"/>
    <property type="match status" value="1"/>
</dbReference>
<dbReference type="GO" id="GO:0051209">
    <property type="term" value="P:release of sequestered calcium ion into cytosol"/>
    <property type="evidence" value="ECO:0007669"/>
    <property type="project" value="TreeGrafter"/>
</dbReference>
<feature type="region of interest" description="Disordered" evidence="12">
    <location>
        <begin position="257"/>
        <end position="316"/>
    </location>
</feature>
<dbReference type="Gene3D" id="1.10.238.10">
    <property type="entry name" value="EF-hand"/>
    <property type="match status" value="1"/>
</dbReference>
<name>W9RP43_9ROSA</name>
<evidence type="ECO:0000256" key="5">
    <source>
        <dbReference type="ARBA" id="ARBA00022475"/>
    </source>
</evidence>
<protein>
    <recommendedName>
        <fullName evidence="4 11">Phosphoinositide phospholipase C</fullName>
        <ecNumber evidence="4 11">3.1.4.11</ecNumber>
    </recommendedName>
</protein>
<keyword evidence="7 11" id="KW-0442">Lipid degradation</keyword>
<evidence type="ECO:0000259" key="13">
    <source>
        <dbReference type="PROSITE" id="PS50004"/>
    </source>
</evidence>
<organism evidence="15 16">
    <name type="scientific">Morus notabilis</name>
    <dbReference type="NCBI Taxonomy" id="981085"/>
    <lineage>
        <taxon>Eukaryota</taxon>
        <taxon>Viridiplantae</taxon>
        <taxon>Streptophyta</taxon>
        <taxon>Embryophyta</taxon>
        <taxon>Tracheophyta</taxon>
        <taxon>Spermatophyta</taxon>
        <taxon>Magnoliopsida</taxon>
        <taxon>eudicotyledons</taxon>
        <taxon>Gunneridae</taxon>
        <taxon>Pentapetalae</taxon>
        <taxon>rosids</taxon>
        <taxon>fabids</taxon>
        <taxon>Rosales</taxon>
        <taxon>Moraceae</taxon>
        <taxon>Moreae</taxon>
        <taxon>Morus</taxon>
    </lineage>
</organism>
<dbReference type="Proteomes" id="UP000030645">
    <property type="component" value="Unassembled WGS sequence"/>
</dbReference>
<dbReference type="Gene3D" id="2.60.40.150">
    <property type="entry name" value="C2 domain"/>
    <property type="match status" value="1"/>
</dbReference>
<sequence length="531" mass="61031">MVTTTTSKIYRQSYKVCFCFKRRFKLGAPDPPEDVKNLFDEYSDDGYMTLDHLVTFLKEVQGEEYARKEDAQAIFESLKHLKIFHRNGLHLDAFFRYLLGDLNHAHTPMIHHDMNAPLAHYYLFTGHNSYLTGNQLSSDSSVVPITKALRRGVRVIELDLWPNSAKNDVEVCHGGTLTSPVALKDCLRAIKDNAFVASEYPVVITFEDHLTPTLQAKVAKMVTKTFGNMLYCPLSDYLVDFPSPEILKKRVLISTKPPEYRESQHGSTRKKKENLKDHSKDDEEDSPNEAPDDQDSDDNDREEDDDEDEDDEHDVPEYKQLIAIHAGKPKGEFQKWLADAVKVRRLSLSEQQLENAAKTNGTHMVRFTQRNFLRIYPKGMRLDSSNYNPMLGWMHGAQMVAFNMQVKVYMGEGWHSDFRHTHFDRFSPPDFFVKVGIAGVPRDSKMRKTKAVEDEWTPVWNEEFEFPLTIPELALLRVEALEYDTSGNSDFGGQTCLPISELKTGIRSVPLNDRKGDKYKNVRLLMSFQFV</sequence>
<dbReference type="InterPro" id="IPR011992">
    <property type="entry name" value="EF-hand-dom_pair"/>
</dbReference>
<evidence type="ECO:0000256" key="1">
    <source>
        <dbReference type="ARBA" id="ARBA00001195"/>
    </source>
</evidence>
<dbReference type="InterPro" id="IPR015359">
    <property type="entry name" value="PLC_EF-hand-like"/>
</dbReference>
<gene>
    <name evidence="15" type="ORF">L484_022000</name>
</gene>
<dbReference type="GO" id="GO:0005886">
    <property type="term" value="C:plasma membrane"/>
    <property type="evidence" value="ECO:0007669"/>
    <property type="project" value="UniProtKB-SubCell"/>
</dbReference>
<keyword evidence="5" id="KW-1003">Cell membrane</keyword>
<dbReference type="CDD" id="cd00275">
    <property type="entry name" value="C2_PLC_like"/>
    <property type="match status" value="1"/>
</dbReference>
<comment type="catalytic activity">
    <reaction evidence="1 11">
        <text>a 1,2-diacyl-sn-glycero-3-phospho-(1D-myo-inositol-4,5-bisphosphate) + H2O = 1D-myo-inositol 1,4,5-trisphosphate + a 1,2-diacyl-sn-glycerol + H(+)</text>
        <dbReference type="Rhea" id="RHEA:33179"/>
        <dbReference type="ChEBI" id="CHEBI:15377"/>
        <dbReference type="ChEBI" id="CHEBI:15378"/>
        <dbReference type="ChEBI" id="CHEBI:17815"/>
        <dbReference type="ChEBI" id="CHEBI:58456"/>
        <dbReference type="ChEBI" id="CHEBI:203600"/>
        <dbReference type="EC" id="3.1.4.11"/>
    </reaction>
</comment>
<evidence type="ECO:0000313" key="15">
    <source>
        <dbReference type="EMBL" id="EXC01429.1"/>
    </source>
</evidence>
<evidence type="ECO:0000256" key="3">
    <source>
        <dbReference type="ARBA" id="ARBA00004202"/>
    </source>
</evidence>
<evidence type="ECO:0000256" key="7">
    <source>
        <dbReference type="ARBA" id="ARBA00022963"/>
    </source>
</evidence>
<dbReference type="SUPFAM" id="SSF47473">
    <property type="entry name" value="EF-hand"/>
    <property type="match status" value="1"/>
</dbReference>